<name>A0A085AB23_9ENTR</name>
<proteinExistence type="predicted"/>
<dbReference type="RefSeq" id="WP_038155857.1">
    <property type="nucleotide sequence ID" value="NZ_JMTB01000062.1"/>
</dbReference>
<comment type="caution">
    <text evidence="1">The sequence shown here is derived from an EMBL/GenBank/DDBJ whole genome shotgun (WGS) entry which is preliminary data.</text>
</comment>
<dbReference type="AlphaFoldDB" id="A0A085AB23"/>
<evidence type="ECO:0000313" key="2">
    <source>
        <dbReference type="Proteomes" id="UP000028630"/>
    </source>
</evidence>
<sequence length="93" mass="10709">MANQDNANIFAVESTHKVPNTKHRQRQSKIYSPDEFLALPMVQEFIKNNPNQYFVNDETGEQMMAQELAELYCSVNNGKKMKKALRRAFGDKA</sequence>
<reference evidence="2" key="1">
    <citation type="submission" date="2014-05" db="EMBL/GenBank/DDBJ databases">
        <title>ATOL: Assembling a taxonomically balanced genome-scale reconstruction of the evolutionary history of the Enterobacteriaceae.</title>
        <authorList>
            <person name="Plunkett G. III"/>
            <person name="Neeno-Eckwall E.C."/>
            <person name="Glasner J.D."/>
            <person name="Perna N.T."/>
        </authorList>
    </citation>
    <scope>NUCLEOTIDE SEQUENCE [LARGE SCALE GENOMIC DNA]</scope>
    <source>
        <strain evidence="2">ATCC 49490</strain>
    </source>
</reference>
<dbReference type="Proteomes" id="UP000028630">
    <property type="component" value="Unassembled WGS sequence"/>
</dbReference>
<evidence type="ECO:0000313" key="1">
    <source>
        <dbReference type="EMBL" id="KFC07418.1"/>
    </source>
</evidence>
<dbReference type="EMBL" id="JMTB01000062">
    <property type="protein sequence ID" value="KFC07418.1"/>
    <property type="molecule type" value="Genomic_DNA"/>
</dbReference>
<accession>A0A085AB23</accession>
<dbReference type="OrthoDB" id="6637603at2"/>
<gene>
    <name evidence="1" type="ORF">GTGU_01798</name>
</gene>
<organism evidence="1 2">
    <name type="scientific">Trabulsiella guamensis ATCC 49490</name>
    <dbReference type="NCBI Taxonomy" id="1005994"/>
    <lineage>
        <taxon>Bacteria</taxon>
        <taxon>Pseudomonadati</taxon>
        <taxon>Pseudomonadota</taxon>
        <taxon>Gammaproteobacteria</taxon>
        <taxon>Enterobacterales</taxon>
        <taxon>Enterobacteriaceae</taxon>
        <taxon>Trabulsiella</taxon>
    </lineage>
</organism>
<keyword evidence="2" id="KW-1185">Reference proteome</keyword>
<protein>
    <submittedName>
        <fullName evidence="1">Uncharacterized protein</fullName>
    </submittedName>
</protein>
<dbReference type="eggNOG" id="ENOG5033HKX">
    <property type="taxonomic scope" value="Bacteria"/>
</dbReference>